<keyword evidence="2" id="KW-0547">Nucleotide-binding</keyword>
<evidence type="ECO:0008006" key="5">
    <source>
        <dbReference type="Google" id="ProtNLM"/>
    </source>
</evidence>
<evidence type="ECO:0000256" key="1">
    <source>
        <dbReference type="ARBA" id="ARBA00010322"/>
    </source>
</evidence>
<dbReference type="GO" id="GO:0005737">
    <property type="term" value="C:cytoplasm"/>
    <property type="evidence" value="ECO:0007669"/>
    <property type="project" value="TreeGrafter"/>
</dbReference>
<evidence type="ECO:0000256" key="3">
    <source>
        <dbReference type="ARBA" id="ARBA00022840"/>
    </source>
</evidence>
<protein>
    <recommendedName>
        <fullName evidence="5">Cell division protein ZapE</fullName>
    </recommendedName>
</protein>
<keyword evidence="3" id="KW-0067">ATP-binding</keyword>
<dbReference type="PANTHER" id="PTHR12169">
    <property type="entry name" value="ATPASE N2B"/>
    <property type="match status" value="1"/>
</dbReference>
<dbReference type="GO" id="GO:0005524">
    <property type="term" value="F:ATP binding"/>
    <property type="evidence" value="ECO:0007669"/>
    <property type="project" value="UniProtKB-KW"/>
</dbReference>
<dbReference type="EMBL" id="CADCXW020000050">
    <property type="protein sequence ID" value="CAD1561897.1"/>
    <property type="molecule type" value="Genomic_DNA"/>
</dbReference>
<evidence type="ECO:0000313" key="4">
    <source>
        <dbReference type="EMBL" id="CAD1561897.1"/>
    </source>
</evidence>
<dbReference type="SUPFAM" id="SSF52540">
    <property type="entry name" value="P-loop containing nucleoside triphosphate hydrolases"/>
    <property type="match status" value="1"/>
</dbReference>
<dbReference type="Pfam" id="PF03969">
    <property type="entry name" value="AFG1_ATPase"/>
    <property type="match status" value="1"/>
</dbReference>
<organism evidence="4">
    <name type="scientific">Bracon brevicornis</name>
    <dbReference type="NCBI Taxonomy" id="1563983"/>
    <lineage>
        <taxon>Eukaryota</taxon>
        <taxon>Metazoa</taxon>
        <taxon>Ecdysozoa</taxon>
        <taxon>Arthropoda</taxon>
        <taxon>Hexapoda</taxon>
        <taxon>Insecta</taxon>
        <taxon>Pterygota</taxon>
        <taxon>Neoptera</taxon>
        <taxon>Endopterygota</taxon>
        <taxon>Hymenoptera</taxon>
        <taxon>Apocrita</taxon>
        <taxon>Ichneumonoidea</taxon>
        <taxon>Braconidae</taxon>
        <taxon>Braconinae</taxon>
        <taxon>Bracon</taxon>
    </lineage>
</organism>
<dbReference type="Gene3D" id="3.40.50.300">
    <property type="entry name" value="P-loop containing nucleotide triphosphate hydrolases"/>
    <property type="match status" value="1"/>
</dbReference>
<sequence>MKGEPEMIQPTTLPLAGPLAHYQQAVATGEYQPDEVQLQTVTALHDIYQALQAREASQMTPASDGRFTRWRHCLGLADKPPVAPVQGLYMWGGVGRGKTWLMDLFFQSLPTERKLRLHFHRFMLRVHEELNQLQGQTNPLEQVADGFKTHADVLCFDEFFVTDITDAMLLAELLRALFARGVTLVATSNIPPDNLYRNGLQSSRFLPAIDLIKQYCEVRNVDADIDYRLRTLTQAHLYLTPLSQETDAEMRQMFLRLSGRAFSTPGPVLEINHRPMPTLSAGDGVLAIDFATLCLDARSQNDYIALSRLYHTVLLHNVTVMGSKEENAARRFLALLDEFYERRVKLVIAAQTSMFALYQGEHLKFEYQRCLSRLQEMQSEEYLSQPHLA</sequence>
<dbReference type="InterPro" id="IPR005654">
    <property type="entry name" value="ATPase_AFG1-like"/>
</dbReference>
<dbReference type="GO" id="GO:0051301">
    <property type="term" value="P:cell division"/>
    <property type="evidence" value="ECO:0007669"/>
    <property type="project" value="InterPro"/>
</dbReference>
<reference evidence="4" key="1">
    <citation type="submission" date="2020-07" db="EMBL/GenBank/DDBJ databases">
        <authorList>
            <person name="Ferguson B K."/>
        </authorList>
    </citation>
    <scope>NUCLEOTIDE SEQUENCE</scope>
    <source>
        <strain evidence="4">L06</strain>
    </source>
</reference>
<dbReference type="GO" id="GO:0016887">
    <property type="term" value="F:ATP hydrolysis activity"/>
    <property type="evidence" value="ECO:0007669"/>
    <property type="project" value="InterPro"/>
</dbReference>
<dbReference type="GO" id="GO:0032153">
    <property type="term" value="C:cell division site"/>
    <property type="evidence" value="ECO:0007669"/>
    <property type="project" value="TreeGrafter"/>
</dbReference>
<gene>
    <name evidence="4" type="ORF">BBRV_LOCUS75828</name>
</gene>
<proteinExistence type="inferred from homology"/>
<dbReference type="NCBIfam" id="NF040713">
    <property type="entry name" value="ZapE"/>
    <property type="match status" value="1"/>
</dbReference>
<name>A0A6V7KHD9_9HYME</name>
<evidence type="ECO:0000256" key="2">
    <source>
        <dbReference type="ARBA" id="ARBA00022741"/>
    </source>
</evidence>
<dbReference type="PANTHER" id="PTHR12169:SF6">
    <property type="entry name" value="AFG1-LIKE ATPASE"/>
    <property type="match status" value="1"/>
</dbReference>
<comment type="similarity">
    <text evidence="1">Belongs to the AFG1 ATPase family.</text>
</comment>
<accession>A0A6V7KHD9</accession>
<dbReference type="InterPro" id="IPR030870">
    <property type="entry name" value="ZapE"/>
</dbReference>
<dbReference type="AlphaFoldDB" id="A0A6V7KHD9"/>
<dbReference type="HAMAP" id="MF_01919">
    <property type="entry name" value="ZapE"/>
    <property type="match status" value="1"/>
</dbReference>
<dbReference type="InterPro" id="IPR027417">
    <property type="entry name" value="P-loop_NTPase"/>
</dbReference>